<keyword evidence="3 4" id="KW-0648">Protein biosynthesis</keyword>
<dbReference type="GO" id="GO:0003746">
    <property type="term" value="F:translation elongation factor activity"/>
    <property type="evidence" value="ECO:0007669"/>
    <property type="project" value="UniProtKB-UniRule"/>
</dbReference>
<dbReference type="SUPFAM" id="SSF46934">
    <property type="entry name" value="UBA-like"/>
    <property type="match status" value="1"/>
</dbReference>
<reference evidence="6" key="1">
    <citation type="submission" date="2021-01" db="EMBL/GenBank/DDBJ databases">
        <authorList>
            <person name="Corre E."/>
            <person name="Pelletier E."/>
            <person name="Niang G."/>
            <person name="Scheremetjew M."/>
            <person name="Finn R."/>
            <person name="Kale V."/>
            <person name="Holt S."/>
            <person name="Cochrane G."/>
            <person name="Meng A."/>
            <person name="Brown T."/>
            <person name="Cohen L."/>
        </authorList>
    </citation>
    <scope>NUCLEOTIDE SEQUENCE</scope>
    <source>
        <strain evidence="6">MM31A-1</strain>
    </source>
</reference>
<keyword evidence="2 4" id="KW-0251">Elongation factor</keyword>
<comment type="function">
    <text evidence="4">Associates with the EF-Tu.GDP complex and induces the exchange of GDP to GTP. It remains bound to the aminoacyl-tRNA.EF-Tu.GTP complex up to the GTP hydrolysis stage on the ribosome.</text>
</comment>
<dbReference type="FunFam" id="1.10.8.10:FF:000001">
    <property type="entry name" value="Elongation factor Ts"/>
    <property type="match status" value="1"/>
</dbReference>
<dbReference type="PANTHER" id="PTHR11741">
    <property type="entry name" value="ELONGATION FACTOR TS"/>
    <property type="match status" value="1"/>
</dbReference>
<dbReference type="Pfam" id="PF25025">
    <property type="entry name" value="EF-Ts_N"/>
    <property type="match status" value="1"/>
</dbReference>
<dbReference type="GO" id="GO:0070125">
    <property type="term" value="P:mitochondrial translational elongation"/>
    <property type="evidence" value="ECO:0007669"/>
    <property type="project" value="TreeGrafter"/>
</dbReference>
<dbReference type="GO" id="GO:0005739">
    <property type="term" value="C:mitochondrion"/>
    <property type="evidence" value="ECO:0007669"/>
    <property type="project" value="UniProtKB-SubCell"/>
</dbReference>
<evidence type="ECO:0000259" key="5">
    <source>
        <dbReference type="Pfam" id="PF00889"/>
    </source>
</evidence>
<dbReference type="AlphaFoldDB" id="A0A7S3PVG0"/>
<dbReference type="SUPFAM" id="SSF54713">
    <property type="entry name" value="Elongation factor Ts (EF-Ts), dimerisation domain"/>
    <property type="match status" value="1"/>
</dbReference>
<accession>A0A7S3PVG0</accession>
<dbReference type="CDD" id="cd14275">
    <property type="entry name" value="UBA_EF-Ts"/>
    <property type="match status" value="1"/>
</dbReference>
<dbReference type="EMBL" id="HBIO01002001">
    <property type="protein sequence ID" value="CAE0456602.1"/>
    <property type="molecule type" value="Transcribed_RNA"/>
</dbReference>
<comment type="similarity">
    <text evidence="1 4">Belongs to the EF-Ts family.</text>
</comment>
<dbReference type="FunFam" id="1.10.286.20:FF:000001">
    <property type="entry name" value="Elongation factor Ts"/>
    <property type="match status" value="1"/>
</dbReference>
<comment type="subcellular location">
    <subcellularLocation>
        <location evidence="4">Mitochondrion</location>
    </subcellularLocation>
</comment>
<organism evidence="6">
    <name type="scientific">Chaetoceros debilis</name>
    <dbReference type="NCBI Taxonomy" id="122233"/>
    <lineage>
        <taxon>Eukaryota</taxon>
        <taxon>Sar</taxon>
        <taxon>Stramenopiles</taxon>
        <taxon>Ochrophyta</taxon>
        <taxon>Bacillariophyta</taxon>
        <taxon>Coscinodiscophyceae</taxon>
        <taxon>Chaetocerotophycidae</taxon>
        <taxon>Chaetocerotales</taxon>
        <taxon>Chaetocerotaceae</taxon>
        <taxon>Chaetoceros</taxon>
    </lineage>
</organism>
<protein>
    <recommendedName>
        <fullName evidence="4">Elongation factor Ts, mitochondrial</fullName>
        <shortName evidence="4">EF-Ts</shortName>
        <shortName evidence="4">EF-TsMt</shortName>
    </recommendedName>
</protein>
<evidence type="ECO:0000256" key="2">
    <source>
        <dbReference type="ARBA" id="ARBA00022768"/>
    </source>
</evidence>
<dbReference type="InterPro" id="IPR009060">
    <property type="entry name" value="UBA-like_sf"/>
</dbReference>
<dbReference type="NCBIfam" id="TIGR00116">
    <property type="entry name" value="tsf"/>
    <property type="match status" value="1"/>
</dbReference>
<dbReference type="InterPro" id="IPR014039">
    <property type="entry name" value="Transl_elong_EFTs/EF1B_dimer"/>
</dbReference>
<evidence type="ECO:0000256" key="4">
    <source>
        <dbReference type="HAMAP-Rule" id="MF_03135"/>
    </source>
</evidence>
<dbReference type="Pfam" id="PF00889">
    <property type="entry name" value="EF_TS"/>
    <property type="match status" value="1"/>
</dbReference>
<evidence type="ECO:0000313" key="6">
    <source>
        <dbReference type="EMBL" id="CAE0456602.1"/>
    </source>
</evidence>
<evidence type="ECO:0000256" key="3">
    <source>
        <dbReference type="ARBA" id="ARBA00022917"/>
    </source>
</evidence>
<dbReference type="Gene3D" id="1.10.286.20">
    <property type="match status" value="1"/>
</dbReference>
<feature type="domain" description="Translation elongation factor EFTs/EF1B dimerisation" evidence="5">
    <location>
        <begin position="98"/>
        <end position="309"/>
    </location>
</feature>
<name>A0A7S3PVG0_9STRA</name>
<dbReference type="Gene3D" id="1.10.8.10">
    <property type="entry name" value="DNA helicase RuvA subunit, C-terminal domain"/>
    <property type="match status" value="1"/>
</dbReference>
<dbReference type="InterPro" id="IPR036402">
    <property type="entry name" value="EF-Ts_dimer_sf"/>
</dbReference>
<dbReference type="Gene3D" id="3.30.479.20">
    <property type="entry name" value="Elongation factor Ts, dimerisation domain"/>
    <property type="match status" value="2"/>
</dbReference>
<sequence>MFQRSSLRALKALNSAGFLKTHAQQRSFSSLPKLIQQLRKSTGAPMMECKKALGEVDNDYEKATEWLRKNGQSKAASKVAGREASEGMVGIAFSSNEASIVRVSSETDFASRSSDFTKLVGVVADGALVNDSVDGIFDVKINDEKTIKDVFDDAILSIRENLQIASAEKIVASSPNSILAGYVHGKVSKEDEAGTSAAIVELVNNDSKLSDYEIIEIGKKLAMHIVAAKPTYLDPEDVPCDIIEKEKQLLLEQMDDSGKPANILERIVTGRMRKYYEGVCLTEQDHMLEEGNPKVSKFLGDHGLKLEAFKSNYIQ</sequence>
<proteinExistence type="inferred from homology"/>
<evidence type="ECO:0000256" key="1">
    <source>
        <dbReference type="ARBA" id="ARBA00005532"/>
    </source>
</evidence>
<dbReference type="HAMAP" id="MF_00050">
    <property type="entry name" value="EF_Ts"/>
    <property type="match status" value="1"/>
</dbReference>
<dbReference type="InterPro" id="IPR001816">
    <property type="entry name" value="Transl_elong_EFTs/EF1B"/>
</dbReference>
<keyword evidence="4" id="KW-0496">Mitochondrion</keyword>
<dbReference type="PANTHER" id="PTHR11741:SF0">
    <property type="entry name" value="ELONGATION FACTOR TS, MITOCHONDRIAL"/>
    <property type="match status" value="1"/>
</dbReference>
<gene>
    <name evidence="6" type="ORF">CDEB00056_LOCUS1443</name>
</gene>